<comment type="cofactor">
    <cofactor evidence="4">
        <name>a divalent metal cation</name>
        <dbReference type="ChEBI" id="CHEBI:60240"/>
    </cofactor>
</comment>
<protein>
    <recommendedName>
        <fullName evidence="4">Phosphoesterase</fullName>
        <ecNumber evidence="4">3.1.4.-</ecNumber>
    </recommendedName>
</protein>
<dbReference type="InterPro" id="IPR050126">
    <property type="entry name" value="Ap4A_hydrolase"/>
</dbReference>
<evidence type="ECO:0000256" key="1">
    <source>
        <dbReference type="ARBA" id="ARBA00008950"/>
    </source>
</evidence>
<evidence type="ECO:0000256" key="2">
    <source>
        <dbReference type="ARBA" id="ARBA00022723"/>
    </source>
</evidence>
<dbReference type="Proteomes" id="UP000435036">
    <property type="component" value="Unassembled WGS sequence"/>
</dbReference>
<dbReference type="AlphaFoldDB" id="A0A6N8L015"/>
<dbReference type="InterPro" id="IPR020935">
    <property type="entry name" value="PdiEstase_YfcE_CS"/>
</dbReference>
<dbReference type="NCBIfam" id="TIGR00040">
    <property type="entry name" value="yfcE"/>
    <property type="match status" value="1"/>
</dbReference>
<dbReference type="Pfam" id="PF12850">
    <property type="entry name" value="Metallophos_2"/>
    <property type="match status" value="1"/>
</dbReference>
<dbReference type="EC" id="3.1.4.-" evidence="4"/>
<reference evidence="6 7" key="1">
    <citation type="submission" date="2019-12" db="EMBL/GenBank/DDBJ databases">
        <authorList>
            <person name="Dong K."/>
        </authorList>
    </citation>
    <scope>NUCLEOTIDE SEQUENCE [LARGE SCALE GENOMIC DNA]</scope>
    <source>
        <strain evidence="6 7">JCM 31225</strain>
    </source>
</reference>
<dbReference type="GO" id="GO:0005737">
    <property type="term" value="C:cytoplasm"/>
    <property type="evidence" value="ECO:0007669"/>
    <property type="project" value="TreeGrafter"/>
</dbReference>
<evidence type="ECO:0000313" key="6">
    <source>
        <dbReference type="EMBL" id="MVZ62686.1"/>
    </source>
</evidence>
<dbReference type="PROSITE" id="PS01269">
    <property type="entry name" value="UPF0025"/>
    <property type="match status" value="1"/>
</dbReference>
<dbReference type="Gene3D" id="3.60.21.10">
    <property type="match status" value="1"/>
</dbReference>
<dbReference type="PIRSF" id="PIRSF000883">
    <property type="entry name" value="Pesterase_MJ0912"/>
    <property type="match status" value="1"/>
</dbReference>
<dbReference type="PANTHER" id="PTHR42850">
    <property type="entry name" value="METALLOPHOSPHOESTERASE"/>
    <property type="match status" value="1"/>
</dbReference>
<dbReference type="PANTHER" id="PTHR42850:SF2">
    <property type="entry name" value="BLL5683 PROTEIN"/>
    <property type="match status" value="1"/>
</dbReference>
<proteinExistence type="inferred from homology"/>
<dbReference type="OrthoDB" id="9813918at2"/>
<evidence type="ECO:0000256" key="4">
    <source>
        <dbReference type="RuleBase" id="RU362039"/>
    </source>
</evidence>
<keyword evidence="2 4" id="KW-0479">Metal-binding</keyword>
<evidence type="ECO:0000313" key="7">
    <source>
        <dbReference type="Proteomes" id="UP000435036"/>
    </source>
</evidence>
<gene>
    <name evidence="6" type="ORF">GQF63_11680</name>
</gene>
<accession>A0A6N8L015</accession>
<dbReference type="InterPro" id="IPR011152">
    <property type="entry name" value="Pesterase_MJ0912"/>
</dbReference>
<dbReference type="GO" id="GO:0016791">
    <property type="term" value="F:phosphatase activity"/>
    <property type="evidence" value="ECO:0007669"/>
    <property type="project" value="TreeGrafter"/>
</dbReference>
<evidence type="ECO:0000256" key="3">
    <source>
        <dbReference type="ARBA" id="ARBA00022801"/>
    </source>
</evidence>
<dbReference type="EMBL" id="WSQA01000008">
    <property type="protein sequence ID" value="MVZ62686.1"/>
    <property type="molecule type" value="Genomic_DNA"/>
</dbReference>
<dbReference type="SUPFAM" id="SSF56300">
    <property type="entry name" value="Metallo-dependent phosphatases"/>
    <property type="match status" value="1"/>
</dbReference>
<evidence type="ECO:0000259" key="5">
    <source>
        <dbReference type="Pfam" id="PF12850"/>
    </source>
</evidence>
<sequence>MMKIAILSDIHGNLPALQVVLADIYSRDIQQIYCLGDLTDFAPWDNEVIALIRNLNIPCVLGNHDERIGFDQEVIPLKKHNDAENAARIAAIEVSKAETSPAHKQYLRQLPFSMRLEYAIAGRKYKLLLVHAHPDSNEKYIYAEDTTEMEALLAREQVDVLFSGHTHLSYCKAVSQGWAINPGSVGRSKEAHRKASYAILEITAQGLRPEIVQLEFDRKKVMAAIRKSAIPDFYADFWDLHSDILDGK</sequence>
<feature type="domain" description="Calcineurin-like phosphoesterase" evidence="5">
    <location>
        <begin position="2"/>
        <end position="203"/>
    </location>
</feature>
<dbReference type="InterPro" id="IPR024654">
    <property type="entry name" value="Calcineurin-like_PHP_lpxH"/>
</dbReference>
<dbReference type="InterPro" id="IPR000979">
    <property type="entry name" value="Phosphodiesterase_MJ0936/Vps29"/>
</dbReference>
<organism evidence="6 7">
    <name type="scientific">Sphingobacterium humi</name>
    <dbReference type="NCBI Taxonomy" id="1796905"/>
    <lineage>
        <taxon>Bacteria</taxon>
        <taxon>Pseudomonadati</taxon>
        <taxon>Bacteroidota</taxon>
        <taxon>Sphingobacteriia</taxon>
        <taxon>Sphingobacteriales</taxon>
        <taxon>Sphingobacteriaceae</taxon>
        <taxon>Sphingobacterium</taxon>
    </lineage>
</organism>
<dbReference type="InterPro" id="IPR029052">
    <property type="entry name" value="Metallo-depent_PP-like"/>
</dbReference>
<comment type="similarity">
    <text evidence="1 4">Belongs to the metallophosphoesterase superfamily. YfcE family.</text>
</comment>
<dbReference type="GO" id="GO:0046872">
    <property type="term" value="F:metal ion binding"/>
    <property type="evidence" value="ECO:0007669"/>
    <property type="project" value="UniProtKB-KW"/>
</dbReference>
<keyword evidence="3" id="KW-0378">Hydrolase</keyword>
<name>A0A6N8L015_9SPHI</name>
<comment type="caution">
    <text evidence="6">The sequence shown here is derived from an EMBL/GenBank/DDBJ whole genome shotgun (WGS) entry which is preliminary data.</text>
</comment>
<keyword evidence="7" id="KW-1185">Reference proteome</keyword>